<dbReference type="GO" id="GO:0000171">
    <property type="term" value="F:ribonuclease MRP activity"/>
    <property type="evidence" value="ECO:0007669"/>
    <property type="project" value="TreeGrafter"/>
</dbReference>
<evidence type="ECO:0000313" key="3">
    <source>
        <dbReference type="Proteomes" id="UP000076874"/>
    </source>
</evidence>
<sequence length="310" mass="32427">MSRRKIAELDTPFSRVEWPSVSQEDQDTILELLCTLLAPLGQHRRDHSTPSRGKRSRRRARRSDKPTAVDDAAAGAAEAGAAPATGAATTATKAGTAADNPPAVLPPAPELARFVDTGLACITRELARSASATSGPPPEVPAAGADGPPKPDTDPKQPSSSPLPSPPPPPPPPPYAAVFVVRSAHPSAFYSHFPQMVAVASHAQPGSSTTPPSAAPSSSSTPIYLVGFSRACEAQLSASLGIPRVSSVALRAGAPQAQGLLAFLQETVPPVDVRWWSEAQAGRYRPTQIHVADVRVGPRKKQKKTKKKEA</sequence>
<evidence type="ECO:0000256" key="1">
    <source>
        <dbReference type="SAM" id="MobiDB-lite"/>
    </source>
</evidence>
<feature type="compositionally biased region" description="Pro residues" evidence="1">
    <location>
        <begin position="161"/>
        <end position="171"/>
    </location>
</feature>
<dbReference type="Proteomes" id="UP000076874">
    <property type="component" value="Unassembled WGS sequence"/>
</dbReference>
<organism evidence="2 3">
    <name type="scientific">Niveomyces insectorum RCEF 264</name>
    <dbReference type="NCBI Taxonomy" id="1081102"/>
    <lineage>
        <taxon>Eukaryota</taxon>
        <taxon>Fungi</taxon>
        <taxon>Dikarya</taxon>
        <taxon>Ascomycota</taxon>
        <taxon>Pezizomycotina</taxon>
        <taxon>Sordariomycetes</taxon>
        <taxon>Hypocreomycetidae</taxon>
        <taxon>Hypocreales</taxon>
        <taxon>Cordycipitaceae</taxon>
        <taxon>Niveomyces</taxon>
    </lineage>
</organism>
<reference evidence="2 3" key="1">
    <citation type="journal article" date="2016" name="Genome Biol. Evol.">
        <title>Divergent and convergent evolution of fungal pathogenicity.</title>
        <authorList>
            <person name="Shang Y."/>
            <person name="Xiao G."/>
            <person name="Zheng P."/>
            <person name="Cen K."/>
            <person name="Zhan S."/>
            <person name="Wang C."/>
        </authorList>
    </citation>
    <scope>NUCLEOTIDE SEQUENCE [LARGE SCALE GENOMIC DNA]</scope>
    <source>
        <strain evidence="2 3">RCEF 264</strain>
    </source>
</reference>
<dbReference type="GO" id="GO:0006364">
    <property type="term" value="P:rRNA processing"/>
    <property type="evidence" value="ECO:0007669"/>
    <property type="project" value="InterPro"/>
</dbReference>
<feature type="compositionally biased region" description="Basic residues" evidence="1">
    <location>
        <begin position="42"/>
        <end position="62"/>
    </location>
</feature>
<dbReference type="InterPro" id="IPR013241">
    <property type="entry name" value="RNase_P_Pop3"/>
</dbReference>
<dbReference type="GO" id="GO:0008033">
    <property type="term" value="P:tRNA processing"/>
    <property type="evidence" value="ECO:0007669"/>
    <property type="project" value="InterPro"/>
</dbReference>
<dbReference type="EMBL" id="AZHD01000012">
    <property type="protein sequence ID" value="OAA58637.1"/>
    <property type="molecule type" value="Genomic_DNA"/>
</dbReference>
<feature type="region of interest" description="Disordered" evidence="1">
    <location>
        <begin position="40"/>
        <end position="105"/>
    </location>
</feature>
<name>A0A167RIP6_9HYPO</name>
<dbReference type="PANTHER" id="PTHR28272:SF1">
    <property type="entry name" value="RIBONUCLEASES P_MRP PROTEIN SUBUNIT POP3"/>
    <property type="match status" value="1"/>
</dbReference>
<accession>A0A167RIP6</accession>
<evidence type="ECO:0000313" key="2">
    <source>
        <dbReference type="EMBL" id="OAA58637.1"/>
    </source>
</evidence>
<dbReference type="GO" id="GO:0004526">
    <property type="term" value="F:ribonuclease P activity"/>
    <property type="evidence" value="ECO:0007669"/>
    <property type="project" value="TreeGrafter"/>
</dbReference>
<gene>
    <name evidence="2" type="ORF">SPI_06710</name>
</gene>
<proteinExistence type="predicted"/>
<dbReference type="GO" id="GO:0005655">
    <property type="term" value="C:nucleolar ribonuclease P complex"/>
    <property type="evidence" value="ECO:0007669"/>
    <property type="project" value="TreeGrafter"/>
</dbReference>
<feature type="region of interest" description="Disordered" evidence="1">
    <location>
        <begin position="128"/>
        <end position="171"/>
    </location>
</feature>
<keyword evidence="3" id="KW-1185">Reference proteome</keyword>
<dbReference type="PANTHER" id="PTHR28272">
    <property type="entry name" value="RIBONUCLEASES P/MRP PROTEIN SUBUNIT POP3"/>
    <property type="match status" value="1"/>
</dbReference>
<dbReference type="STRING" id="1081102.A0A167RIP6"/>
<dbReference type="GO" id="GO:0000172">
    <property type="term" value="C:ribonuclease MRP complex"/>
    <property type="evidence" value="ECO:0007669"/>
    <property type="project" value="TreeGrafter"/>
</dbReference>
<protein>
    <submittedName>
        <fullName evidence="2">Uncharacterized protein</fullName>
    </submittedName>
</protein>
<dbReference type="GO" id="GO:0005829">
    <property type="term" value="C:cytosol"/>
    <property type="evidence" value="ECO:0007669"/>
    <property type="project" value="TreeGrafter"/>
</dbReference>
<feature type="compositionally biased region" description="Low complexity" evidence="1">
    <location>
        <begin position="69"/>
        <end position="102"/>
    </location>
</feature>
<dbReference type="OrthoDB" id="20109at2759"/>
<comment type="caution">
    <text evidence="2">The sequence shown here is derived from an EMBL/GenBank/DDBJ whole genome shotgun (WGS) entry which is preliminary data.</text>
</comment>
<feature type="region of interest" description="Disordered" evidence="1">
    <location>
        <begin position="1"/>
        <end position="23"/>
    </location>
</feature>
<dbReference type="GO" id="GO:0034965">
    <property type="term" value="P:intronic box C/D snoRNA processing"/>
    <property type="evidence" value="ECO:0007669"/>
    <property type="project" value="TreeGrafter"/>
</dbReference>
<dbReference type="AlphaFoldDB" id="A0A167RIP6"/>